<protein>
    <recommendedName>
        <fullName evidence="2">EF-hand domain-containing protein</fullName>
    </recommendedName>
</protein>
<keyword evidence="4" id="KW-1185">Reference proteome</keyword>
<dbReference type="EMBL" id="JALJOV010000001">
    <property type="protein sequence ID" value="KAK9869087.1"/>
    <property type="molecule type" value="Genomic_DNA"/>
</dbReference>
<feature type="domain" description="EF-hand" evidence="2">
    <location>
        <begin position="180"/>
        <end position="215"/>
    </location>
</feature>
<comment type="caution">
    <text evidence="3">The sequence shown here is derived from an EMBL/GenBank/DDBJ whole genome shotgun (WGS) entry which is preliminary data.</text>
</comment>
<evidence type="ECO:0000256" key="1">
    <source>
        <dbReference type="SAM" id="MobiDB-lite"/>
    </source>
</evidence>
<dbReference type="InterPro" id="IPR011992">
    <property type="entry name" value="EF-hand-dom_pair"/>
</dbReference>
<feature type="compositionally biased region" description="Polar residues" evidence="1">
    <location>
        <begin position="85"/>
        <end position="103"/>
    </location>
</feature>
<feature type="region of interest" description="Disordered" evidence="1">
    <location>
        <begin position="85"/>
        <end position="105"/>
    </location>
</feature>
<evidence type="ECO:0000313" key="4">
    <source>
        <dbReference type="Proteomes" id="UP001485043"/>
    </source>
</evidence>
<dbReference type="Gene3D" id="1.10.238.10">
    <property type="entry name" value="EF-hand"/>
    <property type="match status" value="1"/>
</dbReference>
<reference evidence="3 4" key="1">
    <citation type="journal article" date="2024" name="Nat. Commun.">
        <title>Phylogenomics reveals the evolutionary origins of lichenization in chlorophyte algae.</title>
        <authorList>
            <person name="Puginier C."/>
            <person name="Libourel C."/>
            <person name="Otte J."/>
            <person name="Skaloud P."/>
            <person name="Haon M."/>
            <person name="Grisel S."/>
            <person name="Petersen M."/>
            <person name="Berrin J.G."/>
            <person name="Delaux P.M."/>
            <person name="Dal Grande F."/>
            <person name="Keller J."/>
        </authorList>
    </citation>
    <scope>NUCLEOTIDE SEQUENCE [LARGE SCALE GENOMIC DNA]</scope>
    <source>
        <strain evidence="3 4">SAG 2523</strain>
    </source>
</reference>
<evidence type="ECO:0000259" key="2">
    <source>
        <dbReference type="PROSITE" id="PS50222"/>
    </source>
</evidence>
<dbReference type="GO" id="GO:0005509">
    <property type="term" value="F:calcium ion binding"/>
    <property type="evidence" value="ECO:0007669"/>
    <property type="project" value="InterPro"/>
</dbReference>
<proteinExistence type="predicted"/>
<accession>A0AAW1TMB5</accession>
<dbReference type="PROSITE" id="PS50222">
    <property type="entry name" value="EF_HAND_2"/>
    <property type="match status" value="1"/>
</dbReference>
<sequence>MPTLATPYTEPEYKIPGYTGHVHGLGETYAQTPVPAQEETMHPPPTSLLWTRSTLAPITMALKEGGPKASLERPPRQAVNLWPNLQNTGKQDTAKPPSSNLTLGDSRINPFITSYSQDFDSPFVGGRTLRSPLRNKNLGSVADLKEVYSSAFQRVGDKRLNHMVEHMKERLAGKIGNASDNAFRLRRLFKMYDTQHSGRIGIEDFRVMTESFGMQLDDDSLLALFSRYDPKATGVIEYTTLMKNLLDEDYYALYI</sequence>
<name>A0AAW1TMB5_9CHLO</name>
<dbReference type="SUPFAM" id="SSF47473">
    <property type="entry name" value="EF-hand"/>
    <property type="match status" value="1"/>
</dbReference>
<dbReference type="Proteomes" id="UP001485043">
    <property type="component" value="Unassembled WGS sequence"/>
</dbReference>
<dbReference type="Pfam" id="PF13499">
    <property type="entry name" value="EF-hand_7"/>
    <property type="match status" value="1"/>
</dbReference>
<evidence type="ECO:0000313" key="3">
    <source>
        <dbReference type="EMBL" id="KAK9869087.1"/>
    </source>
</evidence>
<gene>
    <name evidence="3" type="ORF">WJX84_009018</name>
</gene>
<dbReference type="AlphaFoldDB" id="A0AAW1TMB5"/>
<dbReference type="InterPro" id="IPR002048">
    <property type="entry name" value="EF_hand_dom"/>
</dbReference>
<organism evidence="3 4">
    <name type="scientific">Apatococcus fuscideae</name>
    <dbReference type="NCBI Taxonomy" id="2026836"/>
    <lineage>
        <taxon>Eukaryota</taxon>
        <taxon>Viridiplantae</taxon>
        <taxon>Chlorophyta</taxon>
        <taxon>core chlorophytes</taxon>
        <taxon>Trebouxiophyceae</taxon>
        <taxon>Chlorellales</taxon>
        <taxon>Chlorellaceae</taxon>
        <taxon>Apatococcus</taxon>
    </lineage>
</organism>